<dbReference type="AlphaFoldDB" id="A0A383B0L4"/>
<feature type="transmembrane region" description="Helical" evidence="2">
    <location>
        <begin position="69"/>
        <end position="89"/>
    </location>
</feature>
<dbReference type="EMBL" id="UINC01196417">
    <property type="protein sequence ID" value="SVE13414.1"/>
    <property type="molecule type" value="Genomic_DNA"/>
</dbReference>
<feature type="non-terminal residue" evidence="3">
    <location>
        <position position="104"/>
    </location>
</feature>
<protein>
    <submittedName>
        <fullName evidence="3">Uncharacterized protein</fullName>
    </submittedName>
</protein>
<organism evidence="3">
    <name type="scientific">marine metagenome</name>
    <dbReference type="NCBI Taxonomy" id="408172"/>
    <lineage>
        <taxon>unclassified sequences</taxon>
        <taxon>metagenomes</taxon>
        <taxon>ecological metagenomes</taxon>
    </lineage>
</organism>
<evidence type="ECO:0000313" key="3">
    <source>
        <dbReference type="EMBL" id="SVE13414.1"/>
    </source>
</evidence>
<feature type="compositionally biased region" description="Basic and acidic residues" evidence="1">
    <location>
        <begin position="1"/>
        <end position="31"/>
    </location>
</feature>
<evidence type="ECO:0000256" key="1">
    <source>
        <dbReference type="SAM" id="MobiDB-lite"/>
    </source>
</evidence>
<feature type="region of interest" description="Disordered" evidence="1">
    <location>
        <begin position="1"/>
        <end position="49"/>
    </location>
</feature>
<evidence type="ECO:0000256" key="2">
    <source>
        <dbReference type="SAM" id="Phobius"/>
    </source>
</evidence>
<proteinExistence type="predicted"/>
<keyword evidence="2" id="KW-0812">Transmembrane</keyword>
<accession>A0A383B0L4</accession>
<keyword evidence="2" id="KW-0472">Membrane</keyword>
<gene>
    <name evidence="3" type="ORF">METZ01_LOCUS466268</name>
</gene>
<reference evidence="3" key="1">
    <citation type="submission" date="2018-05" db="EMBL/GenBank/DDBJ databases">
        <authorList>
            <person name="Lanie J.A."/>
            <person name="Ng W.-L."/>
            <person name="Kazmierczak K.M."/>
            <person name="Andrzejewski T.M."/>
            <person name="Davidsen T.M."/>
            <person name="Wayne K.J."/>
            <person name="Tettelin H."/>
            <person name="Glass J.I."/>
            <person name="Rusch D."/>
            <person name="Podicherti R."/>
            <person name="Tsui H.-C.T."/>
            <person name="Winkler M.E."/>
        </authorList>
    </citation>
    <scope>NUCLEOTIDE SEQUENCE</scope>
</reference>
<name>A0A383B0L4_9ZZZZ</name>
<keyword evidence="2" id="KW-1133">Transmembrane helix</keyword>
<sequence>MTTDDQGKKDESSQTHGERVEEIKHEAKEDASGYYAQEDSKENVNEAVELSRPVEPVKAEKEEMNMLKAVAFLGFGMAALAIIFILFFVRDLDTRGVGMDGTVT</sequence>